<feature type="region of interest" description="Disordered" evidence="1">
    <location>
        <begin position="1"/>
        <end position="21"/>
    </location>
</feature>
<dbReference type="RefSeq" id="WP_185256046.1">
    <property type="nucleotide sequence ID" value="NZ_AP023368.1"/>
</dbReference>
<dbReference type="KEGG" id="acht:bsdcttw_34010"/>
<dbReference type="InterPro" id="IPR024209">
    <property type="entry name" value="CDIF630_02480-like"/>
</dbReference>
<dbReference type="EMBL" id="AP023368">
    <property type="protein sequence ID" value="BCK00361.1"/>
    <property type="molecule type" value="Genomic_DNA"/>
</dbReference>
<keyword evidence="3" id="KW-1185">Reference proteome</keyword>
<gene>
    <name evidence="2" type="ORF">bsdcttw_34010</name>
</gene>
<proteinExistence type="predicted"/>
<dbReference type="Proteomes" id="UP000515703">
    <property type="component" value="Chromosome"/>
</dbReference>
<dbReference type="Pfam" id="PF12655">
    <property type="entry name" value="CDIF630_02480-like"/>
    <property type="match status" value="1"/>
</dbReference>
<evidence type="ECO:0000313" key="2">
    <source>
        <dbReference type="EMBL" id="BCK00361.1"/>
    </source>
</evidence>
<evidence type="ECO:0000313" key="3">
    <source>
        <dbReference type="Proteomes" id="UP000515703"/>
    </source>
</evidence>
<dbReference type="AlphaFoldDB" id="A0A7I8DPL9"/>
<name>A0A7I8DPL9_9FIRM</name>
<organism evidence="2 3">
    <name type="scientific">Anaerocolumna chitinilytica</name>
    <dbReference type="NCBI Taxonomy" id="1727145"/>
    <lineage>
        <taxon>Bacteria</taxon>
        <taxon>Bacillati</taxon>
        <taxon>Bacillota</taxon>
        <taxon>Clostridia</taxon>
        <taxon>Lachnospirales</taxon>
        <taxon>Lachnospiraceae</taxon>
        <taxon>Anaerocolumna</taxon>
    </lineage>
</organism>
<evidence type="ECO:0008006" key="4">
    <source>
        <dbReference type="Google" id="ProtNLM"/>
    </source>
</evidence>
<reference evidence="2 3" key="2">
    <citation type="submission" date="2020-08" db="EMBL/GenBank/DDBJ databases">
        <authorList>
            <person name="Ueki A."/>
            <person name="Tonouchi A."/>
        </authorList>
    </citation>
    <scope>NUCLEOTIDE SEQUENCE [LARGE SCALE GENOMIC DNA]</scope>
    <source>
        <strain evidence="2 3">CTTW</strain>
    </source>
</reference>
<sequence length="64" mass="7314">MQQKKENALDSYHNKRLDKVDATNNEKTAAWANEEKCEDDSKVSIPSAYEVEKAKNWVDNGSQL</sequence>
<accession>A0A7I8DPL9</accession>
<protein>
    <recommendedName>
        <fullName evidence="4">DUF3787 domain-containing protein</fullName>
    </recommendedName>
</protein>
<reference evidence="2 3" key="1">
    <citation type="submission" date="2020-08" db="EMBL/GenBank/DDBJ databases">
        <title>Draft genome sequencing of an Anaerocolumna strain isolated from anoxic soil subjected to BSD treatment.</title>
        <authorList>
            <person name="Uek A."/>
            <person name="Tonouchi A."/>
        </authorList>
    </citation>
    <scope>NUCLEOTIDE SEQUENCE [LARGE SCALE GENOMIC DNA]</scope>
    <source>
        <strain evidence="2 3">CTTW</strain>
    </source>
</reference>
<evidence type="ECO:0000256" key="1">
    <source>
        <dbReference type="SAM" id="MobiDB-lite"/>
    </source>
</evidence>